<dbReference type="OrthoDB" id="1739706at2759"/>
<organism evidence="3 4">
    <name type="scientific">Gymnodraco acuticeps</name>
    <name type="common">Antarctic dragonfish</name>
    <dbReference type="NCBI Taxonomy" id="8218"/>
    <lineage>
        <taxon>Eukaryota</taxon>
        <taxon>Metazoa</taxon>
        <taxon>Chordata</taxon>
        <taxon>Craniata</taxon>
        <taxon>Vertebrata</taxon>
        <taxon>Euteleostomi</taxon>
        <taxon>Actinopterygii</taxon>
        <taxon>Neopterygii</taxon>
        <taxon>Teleostei</taxon>
        <taxon>Neoteleostei</taxon>
        <taxon>Acanthomorphata</taxon>
        <taxon>Eupercaria</taxon>
        <taxon>Perciformes</taxon>
        <taxon>Notothenioidei</taxon>
        <taxon>Bathydraconidae</taxon>
        <taxon>Gymnodraco</taxon>
    </lineage>
</organism>
<gene>
    <name evidence="4" type="primary">LOC117541771</name>
</gene>
<dbReference type="InterPro" id="IPR025398">
    <property type="entry name" value="DUF4371"/>
</dbReference>
<dbReference type="PANTHER" id="PTHR45749:SF37">
    <property type="entry name" value="OS05G0311600 PROTEIN"/>
    <property type="match status" value="1"/>
</dbReference>
<dbReference type="GO" id="GO:0046983">
    <property type="term" value="F:protein dimerization activity"/>
    <property type="evidence" value="ECO:0007669"/>
    <property type="project" value="InterPro"/>
</dbReference>
<dbReference type="KEGG" id="gacu:117541771"/>
<dbReference type="AlphaFoldDB" id="A0A6P8TLB0"/>
<evidence type="ECO:0000256" key="1">
    <source>
        <dbReference type="SAM" id="MobiDB-lite"/>
    </source>
</evidence>
<dbReference type="GeneID" id="117541771"/>
<dbReference type="RefSeq" id="XP_034064838.1">
    <property type="nucleotide sequence ID" value="XM_034208947.1"/>
</dbReference>
<keyword evidence="3" id="KW-1185">Reference proteome</keyword>
<dbReference type="Pfam" id="PF14291">
    <property type="entry name" value="DUF4371"/>
    <property type="match status" value="1"/>
</dbReference>
<dbReference type="InterPro" id="IPR012337">
    <property type="entry name" value="RNaseH-like_sf"/>
</dbReference>
<name>A0A6P8TLB0_GYMAC</name>
<accession>A0A6P8TLB0</accession>
<evidence type="ECO:0000313" key="4">
    <source>
        <dbReference type="RefSeq" id="XP_034064838.1"/>
    </source>
</evidence>
<dbReference type="InParanoid" id="A0A6P8TLB0"/>
<dbReference type="SUPFAM" id="SSF53098">
    <property type="entry name" value="Ribonuclease H-like"/>
    <property type="match status" value="1"/>
</dbReference>
<evidence type="ECO:0000313" key="3">
    <source>
        <dbReference type="Proteomes" id="UP000515161"/>
    </source>
</evidence>
<proteinExistence type="predicted"/>
<dbReference type="SMART" id="SM00597">
    <property type="entry name" value="ZnF_TTF"/>
    <property type="match status" value="1"/>
</dbReference>
<dbReference type="Proteomes" id="UP000515161">
    <property type="component" value="Unplaced"/>
</dbReference>
<dbReference type="InterPro" id="IPR006580">
    <property type="entry name" value="Znf_TTF"/>
</dbReference>
<feature type="region of interest" description="Disordered" evidence="1">
    <location>
        <begin position="50"/>
        <end position="94"/>
    </location>
</feature>
<dbReference type="Pfam" id="PF05699">
    <property type="entry name" value="Dimer_Tnp_hAT"/>
    <property type="match status" value="1"/>
</dbReference>
<reference evidence="4" key="1">
    <citation type="submission" date="2025-08" db="UniProtKB">
        <authorList>
            <consortium name="RefSeq"/>
        </authorList>
    </citation>
    <scope>IDENTIFICATION</scope>
</reference>
<feature type="domain" description="TTF-type" evidence="2">
    <location>
        <begin position="100"/>
        <end position="189"/>
    </location>
</feature>
<sequence length="792" mass="91267">MSFFAPPKKKMMRQTVTHSRKCRLPQRQSRRTFQERLIWKLKVQSRQRKMGSHRVRLRMKSSEIEDRSTSTGTSDISKCKEEPPMQPHPKLFPRTWMGDRRRSFKADWYKIHPWLEYSKMSDSAHCYACRHFSPPNSTDTVFDSPSGFKNWKKATYKEGGFAIHAKSERHTHAMIAWKDYQRAVTSNETLANVLNKEHNKVVQENREYIKTIAEVLLLTATQNIAQRGHNESADSDNKGNFMTILETIANHDKAVKKRLTSIHNAKYTSKTIQNEVLGCLADMVRSEITEEVKNSEVFSIMADETKDVKKKEQISLVVRYYFNGAIQESFLHFESAERLDAAGLTEKIIHILESNGLEYKNNLVGQAYDGAAVMSGKHSGVQARIREQAKYAFYVHCNAHCLNLVLVDTVKAVPEAEQFFSLLEKLYFFTSGSYVHPKWLDIQREMYEGAPRELQRLSDTRWACRFISLRNIMDRLPALKRVLQDIAQERNGERSIEVRGLLAQLDLEFIVHLVTLRKVFAETTFLSDMLQSSSLDISKAVDLVESLVQTLNDFRQESFFDNLWDEVLNISEQCDTAIQPAAKRQKRLSSKLAESFVLTTVGQRETEQDKHGFRTAFFYPVIDQMLNELNRRFSNTNCDMMNSIQALNPKSDAFLKETSLFSFAQLYDANIEDLGHELHQFSRILDRKIKTGMQRPDSSVELVQLIEPYKEVFLSSSDCKIAVAIPVSSASCERSFSTLKLVKTVLRSTITDERLSNLGLLSIELRRSKALNLDLFVDRFAKNVKNHRIMLL</sequence>
<dbReference type="PANTHER" id="PTHR45749">
    <property type="match status" value="1"/>
</dbReference>
<feature type="compositionally biased region" description="Basic residues" evidence="1">
    <location>
        <begin position="50"/>
        <end position="59"/>
    </location>
</feature>
<dbReference type="InterPro" id="IPR008906">
    <property type="entry name" value="HATC_C_dom"/>
</dbReference>
<evidence type="ECO:0000259" key="2">
    <source>
        <dbReference type="SMART" id="SM00597"/>
    </source>
</evidence>
<protein>
    <submittedName>
        <fullName evidence="4">Zinc finger MYM-type protein 1-like isoform X1</fullName>
    </submittedName>
</protein>